<dbReference type="GO" id="GO:0042545">
    <property type="term" value="P:cell wall modification"/>
    <property type="evidence" value="ECO:0007669"/>
    <property type="project" value="UniProtKB-UniRule"/>
</dbReference>
<dbReference type="InterPro" id="IPR000070">
    <property type="entry name" value="Pectinesterase_cat"/>
</dbReference>
<feature type="domain" description="Pectinesterase catalytic" evidence="6">
    <location>
        <begin position="106"/>
        <end position="197"/>
    </location>
</feature>
<keyword evidence="5" id="KW-0732">Signal</keyword>
<accession>A0A6F8YQF7</accession>
<comment type="similarity">
    <text evidence="1">Belongs to the pectinesterase family.</text>
</comment>
<evidence type="ECO:0000256" key="2">
    <source>
        <dbReference type="ARBA" id="ARBA00022801"/>
    </source>
</evidence>
<evidence type="ECO:0000256" key="3">
    <source>
        <dbReference type="ARBA" id="ARBA00023085"/>
    </source>
</evidence>
<evidence type="ECO:0000256" key="5">
    <source>
        <dbReference type="RuleBase" id="RU000589"/>
    </source>
</evidence>
<comment type="catalytic activity">
    <reaction evidence="5">
        <text>[(1-&gt;4)-alpha-D-galacturonosyl methyl ester](n) + n H2O = [(1-&gt;4)-alpha-D-galacturonosyl](n) + n methanol + n H(+)</text>
        <dbReference type="Rhea" id="RHEA:22380"/>
        <dbReference type="Rhea" id="RHEA-COMP:14570"/>
        <dbReference type="Rhea" id="RHEA-COMP:14573"/>
        <dbReference type="ChEBI" id="CHEBI:15377"/>
        <dbReference type="ChEBI" id="CHEBI:15378"/>
        <dbReference type="ChEBI" id="CHEBI:17790"/>
        <dbReference type="ChEBI" id="CHEBI:140522"/>
        <dbReference type="ChEBI" id="CHEBI:140523"/>
        <dbReference type="EC" id="3.1.1.11"/>
    </reaction>
</comment>
<dbReference type="UniPathway" id="UPA00545">
    <property type="reaction ID" value="UER00823"/>
</dbReference>
<sequence>MTLMTGQPSWSTVFRRTRLALAALAGLPLAATVALGGAAAACPGHTVVVARDGSGDYTTVQAAVDAVPAGNTKRHTIRIRPGTYRELVTVPATKPLVSFVGTTGDNVRFLGNQDTLQPSSPNAATVSRAYYRDCYIEGDVDFVFGRGTAVFDRCEIRSLDRGSTTDNGYVTAASTTITNPYGYLFTHCRLTAAPASRRGASTLDARGTRAAPWTR</sequence>
<evidence type="ECO:0000313" key="8">
    <source>
        <dbReference type="Proteomes" id="UP000503011"/>
    </source>
</evidence>
<dbReference type="Proteomes" id="UP000503011">
    <property type="component" value="Chromosome"/>
</dbReference>
<evidence type="ECO:0000313" key="7">
    <source>
        <dbReference type="EMBL" id="BCB88223.1"/>
    </source>
</evidence>
<dbReference type="InterPro" id="IPR033131">
    <property type="entry name" value="Pectinesterase_Asp_AS"/>
</dbReference>
<feature type="chain" id="PRO_5039756766" description="Pectinesterase" evidence="5">
    <location>
        <begin position="31"/>
        <end position="215"/>
    </location>
</feature>
<dbReference type="PROSITE" id="PS00503">
    <property type="entry name" value="PECTINESTERASE_2"/>
    <property type="match status" value="1"/>
</dbReference>
<evidence type="ECO:0000256" key="4">
    <source>
        <dbReference type="PROSITE-ProRule" id="PRU10040"/>
    </source>
</evidence>
<dbReference type="SUPFAM" id="SSF51126">
    <property type="entry name" value="Pectin lyase-like"/>
    <property type="match status" value="1"/>
</dbReference>
<organism evidence="7 8">
    <name type="scientific">Phytohabitans suffuscus</name>
    <dbReference type="NCBI Taxonomy" id="624315"/>
    <lineage>
        <taxon>Bacteria</taxon>
        <taxon>Bacillati</taxon>
        <taxon>Actinomycetota</taxon>
        <taxon>Actinomycetes</taxon>
        <taxon>Micromonosporales</taxon>
        <taxon>Micromonosporaceae</taxon>
    </lineage>
</organism>
<dbReference type="EMBL" id="AP022871">
    <property type="protein sequence ID" value="BCB88223.1"/>
    <property type="molecule type" value="Genomic_DNA"/>
</dbReference>
<dbReference type="GO" id="GO:0030599">
    <property type="term" value="F:pectinesterase activity"/>
    <property type="evidence" value="ECO:0007669"/>
    <property type="project" value="UniProtKB-UniRule"/>
</dbReference>
<dbReference type="Pfam" id="PF01095">
    <property type="entry name" value="Pectinesterase"/>
    <property type="match status" value="1"/>
</dbReference>
<dbReference type="InterPro" id="IPR011050">
    <property type="entry name" value="Pectin_lyase_fold/virulence"/>
</dbReference>
<reference evidence="7 8" key="2">
    <citation type="submission" date="2020-03" db="EMBL/GenBank/DDBJ databases">
        <authorList>
            <person name="Ichikawa N."/>
            <person name="Kimura A."/>
            <person name="Kitahashi Y."/>
            <person name="Uohara A."/>
        </authorList>
    </citation>
    <scope>NUCLEOTIDE SEQUENCE [LARGE SCALE GENOMIC DNA]</scope>
    <source>
        <strain evidence="7 8">NBRC 105367</strain>
    </source>
</reference>
<evidence type="ECO:0000256" key="1">
    <source>
        <dbReference type="ARBA" id="ARBA00008891"/>
    </source>
</evidence>
<dbReference type="InterPro" id="IPR012334">
    <property type="entry name" value="Pectin_lyas_fold"/>
</dbReference>
<gene>
    <name evidence="7" type="ORF">Psuf_055360</name>
</gene>
<name>A0A6F8YQF7_9ACTN</name>
<feature type="signal peptide" evidence="5">
    <location>
        <begin position="1"/>
        <end position="30"/>
    </location>
</feature>
<dbReference type="PANTHER" id="PTHR31321">
    <property type="entry name" value="ACYL-COA THIOESTER HYDROLASE YBHC-RELATED"/>
    <property type="match status" value="1"/>
</dbReference>
<reference evidence="7 8" key="1">
    <citation type="submission" date="2020-03" db="EMBL/GenBank/DDBJ databases">
        <title>Whole genome shotgun sequence of Phytohabitans suffuscus NBRC 105367.</title>
        <authorList>
            <person name="Komaki H."/>
            <person name="Tamura T."/>
        </authorList>
    </citation>
    <scope>NUCLEOTIDE SEQUENCE [LARGE SCALE GENOMIC DNA]</scope>
    <source>
        <strain evidence="7 8">NBRC 105367</strain>
    </source>
</reference>
<keyword evidence="2 5" id="KW-0378">Hydrolase</keyword>
<dbReference type="PANTHER" id="PTHR31321:SF57">
    <property type="entry name" value="PECTINESTERASE 53-RELATED"/>
    <property type="match status" value="1"/>
</dbReference>
<evidence type="ECO:0000259" key="6">
    <source>
        <dbReference type="Pfam" id="PF01095"/>
    </source>
</evidence>
<protein>
    <recommendedName>
        <fullName evidence="5">Pectinesterase</fullName>
        <ecNumber evidence="5">3.1.1.11</ecNumber>
    </recommendedName>
</protein>
<feature type="active site" evidence="4">
    <location>
        <position position="141"/>
    </location>
</feature>
<comment type="pathway">
    <text evidence="5">Glycan metabolism; pectin degradation; 2-dehydro-3-deoxy-D-gluconate from pectin: step 1/5.</text>
</comment>
<dbReference type="GO" id="GO:0009279">
    <property type="term" value="C:cell outer membrane"/>
    <property type="evidence" value="ECO:0007669"/>
    <property type="project" value="TreeGrafter"/>
</dbReference>
<proteinExistence type="inferred from homology"/>
<dbReference type="EC" id="3.1.1.11" evidence="5"/>
<dbReference type="Gene3D" id="2.160.20.10">
    <property type="entry name" value="Single-stranded right-handed beta-helix, Pectin lyase-like"/>
    <property type="match status" value="2"/>
</dbReference>
<dbReference type="GO" id="GO:0045490">
    <property type="term" value="P:pectin catabolic process"/>
    <property type="evidence" value="ECO:0007669"/>
    <property type="project" value="UniProtKB-UniRule"/>
</dbReference>
<dbReference type="AlphaFoldDB" id="A0A6F8YQF7"/>
<keyword evidence="8" id="KW-1185">Reference proteome</keyword>
<dbReference type="KEGG" id="psuu:Psuf_055360"/>
<keyword evidence="3 5" id="KW-0063">Aspartyl esterase</keyword>